<evidence type="ECO:0000256" key="1">
    <source>
        <dbReference type="SAM" id="MobiDB-lite"/>
    </source>
</evidence>
<evidence type="ECO:0000313" key="4">
    <source>
        <dbReference type="Proteomes" id="UP001428817"/>
    </source>
</evidence>
<proteinExistence type="predicted"/>
<keyword evidence="4" id="KW-1185">Reference proteome</keyword>
<dbReference type="Gene3D" id="2.160.20.10">
    <property type="entry name" value="Single-stranded right-handed beta-helix, Pectin lyase-like"/>
    <property type="match status" value="1"/>
</dbReference>
<evidence type="ECO:0000259" key="2">
    <source>
        <dbReference type="Pfam" id="PF13229"/>
    </source>
</evidence>
<protein>
    <recommendedName>
        <fullName evidence="2">Right handed beta helix domain-containing protein</fullName>
    </recommendedName>
</protein>
<organism evidence="3 4">
    <name type="scientific">Pseudonocardia eucalypti</name>
    <dbReference type="NCBI Taxonomy" id="648755"/>
    <lineage>
        <taxon>Bacteria</taxon>
        <taxon>Bacillati</taxon>
        <taxon>Actinomycetota</taxon>
        <taxon>Actinomycetes</taxon>
        <taxon>Pseudonocardiales</taxon>
        <taxon>Pseudonocardiaceae</taxon>
        <taxon>Pseudonocardia</taxon>
    </lineage>
</organism>
<name>A0ABP9R8W3_9PSEU</name>
<evidence type="ECO:0000313" key="3">
    <source>
        <dbReference type="EMBL" id="GAA5173009.1"/>
    </source>
</evidence>
<dbReference type="Pfam" id="PF13229">
    <property type="entry name" value="Beta_helix"/>
    <property type="match status" value="1"/>
</dbReference>
<feature type="region of interest" description="Disordered" evidence="1">
    <location>
        <begin position="17"/>
        <end position="39"/>
    </location>
</feature>
<gene>
    <name evidence="3" type="ORF">GCM10023321_73720</name>
</gene>
<sequence length="309" mass="31484">MVLAGCAEEPVVRPPGAAADLPAIAPGPPGNPGVGAPTPQANCTKSASDAAGMAQAVGGATPGERICVTGNMGAERLTVRSSGSPDRLITILGGGKATVAGITVEADNVIVDGFTVQQPSAPGASLTGTNVMLRNTAIRSPRGGDGDGIRFWGDQIRILHNTISDTVGQDQRHADCMQTFATDEQHPASTDVLIDGNRCEKIDNICLIAEGPASEAGDGSGQGKSRHIVFSNNFCENRAGQALFVDDVSDMQVVGNEIVGGVDKAFAFQNGSTGAKVSGNRLAQGIDYEVGMDDSSRQGYQGPEPGGGP</sequence>
<dbReference type="EMBL" id="BAABJP010000055">
    <property type="protein sequence ID" value="GAA5173009.1"/>
    <property type="molecule type" value="Genomic_DNA"/>
</dbReference>
<accession>A0ABP9R8W3</accession>
<dbReference type="InterPro" id="IPR012334">
    <property type="entry name" value="Pectin_lyas_fold"/>
</dbReference>
<dbReference type="InterPro" id="IPR039448">
    <property type="entry name" value="Beta_helix"/>
</dbReference>
<dbReference type="Proteomes" id="UP001428817">
    <property type="component" value="Unassembled WGS sequence"/>
</dbReference>
<dbReference type="InterPro" id="IPR011050">
    <property type="entry name" value="Pectin_lyase_fold/virulence"/>
</dbReference>
<dbReference type="SUPFAM" id="SSF51126">
    <property type="entry name" value="Pectin lyase-like"/>
    <property type="match status" value="1"/>
</dbReference>
<reference evidence="4" key="1">
    <citation type="journal article" date="2019" name="Int. J. Syst. Evol. Microbiol.">
        <title>The Global Catalogue of Microorganisms (GCM) 10K type strain sequencing project: providing services to taxonomists for standard genome sequencing and annotation.</title>
        <authorList>
            <consortium name="The Broad Institute Genomics Platform"/>
            <consortium name="The Broad Institute Genome Sequencing Center for Infectious Disease"/>
            <person name="Wu L."/>
            <person name="Ma J."/>
        </authorList>
    </citation>
    <scope>NUCLEOTIDE SEQUENCE [LARGE SCALE GENOMIC DNA]</scope>
    <source>
        <strain evidence="4">JCM 18303</strain>
    </source>
</reference>
<comment type="caution">
    <text evidence="3">The sequence shown here is derived from an EMBL/GenBank/DDBJ whole genome shotgun (WGS) entry which is preliminary data.</text>
</comment>
<feature type="domain" description="Right handed beta helix" evidence="2">
    <location>
        <begin position="101"/>
        <end position="281"/>
    </location>
</feature>